<dbReference type="OMA" id="EFIGGEH"/>
<feature type="compositionally biased region" description="Basic and acidic residues" evidence="1">
    <location>
        <begin position="100"/>
        <end position="111"/>
    </location>
</feature>
<evidence type="ECO:0000259" key="2">
    <source>
        <dbReference type="Pfam" id="PF13679"/>
    </source>
</evidence>
<dbReference type="GO" id="GO:0005737">
    <property type="term" value="C:cytoplasm"/>
    <property type="evidence" value="ECO:0007669"/>
    <property type="project" value="TreeGrafter"/>
</dbReference>
<proteinExistence type="predicted"/>
<accession>K0SCL1</accession>
<feature type="region of interest" description="Disordered" evidence="1">
    <location>
        <begin position="79"/>
        <end position="112"/>
    </location>
</feature>
<dbReference type="Gene3D" id="3.40.50.150">
    <property type="entry name" value="Vaccinia Virus protein VP39"/>
    <property type="match status" value="1"/>
</dbReference>
<comment type="caution">
    <text evidence="3">The sequence shown here is derived from an EMBL/GenBank/DDBJ whole genome shotgun (WGS) entry which is preliminary data.</text>
</comment>
<dbReference type="AlphaFoldDB" id="K0SCL1"/>
<name>K0SCL1_THAOC</name>
<evidence type="ECO:0000313" key="4">
    <source>
        <dbReference type="Proteomes" id="UP000266841"/>
    </source>
</evidence>
<dbReference type="Pfam" id="PF13679">
    <property type="entry name" value="Methyltransf_32"/>
    <property type="match status" value="1"/>
</dbReference>
<feature type="domain" description="Methyltransferase" evidence="2">
    <location>
        <begin position="292"/>
        <end position="443"/>
    </location>
</feature>
<dbReference type="PANTHER" id="PTHR13369:SF3">
    <property type="entry name" value="METHYLTRANSFERASE DOMAIN-CONTAINING PROTEIN"/>
    <property type="match status" value="1"/>
</dbReference>
<evidence type="ECO:0000313" key="3">
    <source>
        <dbReference type="EMBL" id="EJK63095.1"/>
    </source>
</evidence>
<dbReference type="PANTHER" id="PTHR13369">
    <property type="match status" value="1"/>
</dbReference>
<organism evidence="3 4">
    <name type="scientific">Thalassiosira oceanica</name>
    <name type="common">Marine diatom</name>
    <dbReference type="NCBI Taxonomy" id="159749"/>
    <lineage>
        <taxon>Eukaryota</taxon>
        <taxon>Sar</taxon>
        <taxon>Stramenopiles</taxon>
        <taxon>Ochrophyta</taxon>
        <taxon>Bacillariophyta</taxon>
        <taxon>Coscinodiscophyceae</taxon>
        <taxon>Thalassiosirophycidae</taxon>
        <taxon>Thalassiosirales</taxon>
        <taxon>Thalassiosiraceae</taxon>
        <taxon>Thalassiosira</taxon>
    </lineage>
</organism>
<dbReference type="InterPro" id="IPR025714">
    <property type="entry name" value="Methyltranfer_dom"/>
</dbReference>
<dbReference type="eggNOG" id="ENOG502S5SB">
    <property type="taxonomic scope" value="Eukaryota"/>
</dbReference>
<sequence length="575" mass="63931">MRALSSTVYAITLLLHRSAPIIAFSPSLHHKFYKSSPPTRFTHQRSRLDFSSDVSNDVQKPIDDFIASTLESLEAGTFEGFSLKGPPAPRKRKRKGGQTESDKQAIEERREKLRGKYKQITGRLVLLEARKKRKRTKSDSELYLQTTIKYHLATDVAKNWKVSVQGKENSEVASPREGRNEVELGLRQIFQAGEDGGNLSEWGAHNMDRLDIIGGQLVTSCGTYELQLQPKHKAIFKLTKKNGKGGAKTQAGESNLSHDRKKRAPLSPSSPFFQALGISNSDGKPTKGMASKLRQCQRFVEIVANLVDASPTTPSSVRVVDFGCGRGYLTFSLHSHLVAKFESMDVQTQGLDRRPKLIAEINGIARSLGDEYDGLNFIEGTIGETNVQFLDGNVLPGTSEGALKIVICLHACDTATDDALWFAICHNADLIITAPCCQHELRPQIDAHARENPNHPLGEMLRHSIYRERFTEMTTDALRATLLEIAGYESTNVFEFIGSGGTRACQAGFFRQKVKSSRSKKRQHAWLQERRSKLIELAQMYGIKRQRLATLMGESLDHDVTSSSTSSKTGMMPLN</sequence>
<dbReference type="InterPro" id="IPR029063">
    <property type="entry name" value="SAM-dependent_MTases_sf"/>
</dbReference>
<reference evidence="3 4" key="1">
    <citation type="journal article" date="2012" name="Genome Biol.">
        <title>Genome and low-iron response of an oceanic diatom adapted to chronic iron limitation.</title>
        <authorList>
            <person name="Lommer M."/>
            <person name="Specht M."/>
            <person name="Roy A.S."/>
            <person name="Kraemer L."/>
            <person name="Andreson R."/>
            <person name="Gutowska M.A."/>
            <person name="Wolf J."/>
            <person name="Bergner S.V."/>
            <person name="Schilhabel M.B."/>
            <person name="Klostermeier U.C."/>
            <person name="Beiko R.G."/>
            <person name="Rosenstiel P."/>
            <person name="Hippler M."/>
            <person name="Laroche J."/>
        </authorList>
    </citation>
    <scope>NUCLEOTIDE SEQUENCE [LARGE SCALE GENOMIC DNA]</scope>
    <source>
        <strain evidence="3 4">CCMP1005</strain>
    </source>
</reference>
<feature type="region of interest" description="Disordered" evidence="1">
    <location>
        <begin position="240"/>
        <end position="287"/>
    </location>
</feature>
<protein>
    <recommendedName>
        <fullName evidence="2">Methyltransferase domain-containing protein</fullName>
    </recommendedName>
</protein>
<dbReference type="Proteomes" id="UP000266841">
    <property type="component" value="Unassembled WGS sequence"/>
</dbReference>
<feature type="compositionally biased region" description="Polar residues" evidence="1">
    <location>
        <begin position="267"/>
        <end position="283"/>
    </location>
</feature>
<dbReference type="SUPFAM" id="SSF53335">
    <property type="entry name" value="S-adenosyl-L-methionine-dependent methyltransferases"/>
    <property type="match status" value="1"/>
</dbReference>
<evidence type="ECO:0000256" key="1">
    <source>
        <dbReference type="SAM" id="MobiDB-lite"/>
    </source>
</evidence>
<dbReference type="OrthoDB" id="547169at2759"/>
<dbReference type="EMBL" id="AGNL01018436">
    <property type="protein sequence ID" value="EJK63095.1"/>
    <property type="molecule type" value="Genomic_DNA"/>
</dbReference>
<keyword evidence="4" id="KW-1185">Reference proteome</keyword>
<gene>
    <name evidence="3" type="ORF">THAOC_16269</name>
</gene>